<dbReference type="AlphaFoldDB" id="A0A1F5YQH9"/>
<accession>A0A1F5YQH9</accession>
<evidence type="ECO:0000256" key="1">
    <source>
        <dbReference type="ARBA" id="ARBA00022603"/>
    </source>
</evidence>
<dbReference type="PROSITE" id="PS51608">
    <property type="entry name" value="SAM_MT_UBIE"/>
    <property type="match status" value="1"/>
</dbReference>
<dbReference type="NCBIfam" id="TIGR01934">
    <property type="entry name" value="MenG_MenH_UbiE"/>
    <property type="match status" value="1"/>
</dbReference>
<gene>
    <name evidence="4" type="ORF">A3F83_15245</name>
</gene>
<dbReference type="GO" id="GO:0032259">
    <property type="term" value="P:methylation"/>
    <property type="evidence" value="ECO:0007669"/>
    <property type="project" value="UniProtKB-KW"/>
</dbReference>
<dbReference type="PANTHER" id="PTHR43591:SF24">
    <property type="entry name" value="2-METHOXY-6-POLYPRENYL-1,4-BENZOQUINOL METHYLASE, MITOCHONDRIAL"/>
    <property type="match status" value="1"/>
</dbReference>
<dbReference type="GO" id="GO:0008168">
    <property type="term" value="F:methyltransferase activity"/>
    <property type="evidence" value="ECO:0007669"/>
    <property type="project" value="UniProtKB-KW"/>
</dbReference>
<dbReference type="InterPro" id="IPR029063">
    <property type="entry name" value="SAM-dependent_MTases_sf"/>
</dbReference>
<dbReference type="GO" id="GO:0042181">
    <property type="term" value="P:ketone biosynthetic process"/>
    <property type="evidence" value="ECO:0007669"/>
    <property type="project" value="UniProtKB-ARBA"/>
</dbReference>
<dbReference type="PROSITE" id="PS01183">
    <property type="entry name" value="UBIE_1"/>
    <property type="match status" value="1"/>
</dbReference>
<dbReference type="Proteomes" id="UP000179129">
    <property type="component" value="Unassembled WGS sequence"/>
</dbReference>
<dbReference type="CDD" id="cd02440">
    <property type="entry name" value="AdoMet_MTases"/>
    <property type="match status" value="1"/>
</dbReference>
<reference evidence="4 5" key="1">
    <citation type="journal article" date="2016" name="Nat. Commun.">
        <title>Thousands of microbial genomes shed light on interconnected biogeochemical processes in an aquifer system.</title>
        <authorList>
            <person name="Anantharaman K."/>
            <person name="Brown C.T."/>
            <person name="Hug L.A."/>
            <person name="Sharon I."/>
            <person name="Castelle C.J."/>
            <person name="Probst A.J."/>
            <person name="Thomas B.C."/>
            <person name="Singh A."/>
            <person name="Wilkins M.J."/>
            <person name="Karaoz U."/>
            <person name="Brodie E.L."/>
            <person name="Williams K.H."/>
            <person name="Hubbard S.S."/>
            <person name="Banfield J.F."/>
        </authorList>
    </citation>
    <scope>NUCLEOTIDE SEQUENCE [LARGE SCALE GENOMIC DNA]</scope>
</reference>
<sequence length="224" mass="24530">MFGGIVERYDLLNRLLSLGRDSYWRRELTRALQVDEPRQALDLCCGTGDVALSLLKSLPGLERLVAADFVLPMCAAAAGKLRARYPEPGVSSLACADALRLPFGTETFDIVSVAFGVRNFENLERGLAEIARVLKADGRVGILEFAPPEGRLLRLVYRPYLRLFPPLLGKLLAGAEGAYGYLSASIQSFLRPSSMLAALEKAGFHDPHARKLTLGVTYLYTASR</sequence>
<name>A0A1F5YQH9_9BACT</name>
<dbReference type="Gene3D" id="3.40.50.150">
    <property type="entry name" value="Vaccinia Virus protein VP39"/>
    <property type="match status" value="1"/>
</dbReference>
<dbReference type="EMBL" id="MFIX01000189">
    <property type="protein sequence ID" value="OGG02247.1"/>
    <property type="molecule type" value="Genomic_DNA"/>
</dbReference>
<evidence type="ECO:0000256" key="3">
    <source>
        <dbReference type="ARBA" id="ARBA00022691"/>
    </source>
</evidence>
<comment type="caution">
    <text evidence="4">The sequence shown here is derived from an EMBL/GenBank/DDBJ whole genome shotgun (WGS) entry which is preliminary data.</text>
</comment>
<organism evidence="4 5">
    <name type="scientific">Candidatus Glassbacteria bacterium RIFCSPLOWO2_12_FULL_58_11</name>
    <dbReference type="NCBI Taxonomy" id="1817867"/>
    <lineage>
        <taxon>Bacteria</taxon>
        <taxon>Candidatus Glassiibacteriota</taxon>
    </lineage>
</organism>
<protein>
    <recommendedName>
        <fullName evidence="6">Demethylmenaquinone methyltransferase</fullName>
    </recommendedName>
</protein>
<keyword evidence="2" id="KW-0808">Transferase</keyword>
<dbReference type="SUPFAM" id="SSF53335">
    <property type="entry name" value="S-adenosyl-L-methionine-dependent methyltransferases"/>
    <property type="match status" value="1"/>
</dbReference>
<dbReference type="STRING" id="1817867.A3F83_15245"/>
<evidence type="ECO:0008006" key="6">
    <source>
        <dbReference type="Google" id="ProtNLM"/>
    </source>
</evidence>
<dbReference type="InterPro" id="IPR004033">
    <property type="entry name" value="UbiE/COQ5_MeTrFase"/>
</dbReference>
<dbReference type="Pfam" id="PF01209">
    <property type="entry name" value="Ubie_methyltran"/>
    <property type="match status" value="1"/>
</dbReference>
<evidence type="ECO:0000313" key="4">
    <source>
        <dbReference type="EMBL" id="OGG02247.1"/>
    </source>
</evidence>
<keyword evidence="3" id="KW-0949">S-adenosyl-L-methionine</keyword>
<proteinExistence type="predicted"/>
<keyword evidence="1" id="KW-0489">Methyltransferase</keyword>
<dbReference type="InterPro" id="IPR023576">
    <property type="entry name" value="UbiE/COQ5_MeTrFase_CS"/>
</dbReference>
<dbReference type="PANTHER" id="PTHR43591">
    <property type="entry name" value="METHYLTRANSFERASE"/>
    <property type="match status" value="1"/>
</dbReference>
<evidence type="ECO:0000256" key="2">
    <source>
        <dbReference type="ARBA" id="ARBA00022679"/>
    </source>
</evidence>
<evidence type="ECO:0000313" key="5">
    <source>
        <dbReference type="Proteomes" id="UP000179129"/>
    </source>
</evidence>